<evidence type="ECO:0000313" key="2">
    <source>
        <dbReference type="WBParaSite" id="PEQ_0001076101-mRNA-1"/>
    </source>
</evidence>
<accession>A0A914S9B8</accession>
<reference evidence="2" key="1">
    <citation type="submission" date="2022-11" db="UniProtKB">
        <authorList>
            <consortium name="WormBaseParasite"/>
        </authorList>
    </citation>
    <scope>IDENTIFICATION</scope>
</reference>
<keyword evidence="1" id="KW-1185">Reference proteome</keyword>
<sequence length="75" mass="8850">MLIFSDSLENIVSDFEETFNPSREYCSDRENVLRFEQTSRVNGYFSDFGPQVNHYQPSRVNHCMFLSILKIISYS</sequence>
<name>A0A914S9B8_PAREQ</name>
<dbReference type="AlphaFoldDB" id="A0A914S9B8"/>
<protein>
    <submittedName>
        <fullName evidence="2">Uncharacterized protein</fullName>
    </submittedName>
</protein>
<organism evidence="1 2">
    <name type="scientific">Parascaris equorum</name>
    <name type="common">Equine roundworm</name>
    <dbReference type="NCBI Taxonomy" id="6256"/>
    <lineage>
        <taxon>Eukaryota</taxon>
        <taxon>Metazoa</taxon>
        <taxon>Ecdysozoa</taxon>
        <taxon>Nematoda</taxon>
        <taxon>Chromadorea</taxon>
        <taxon>Rhabditida</taxon>
        <taxon>Spirurina</taxon>
        <taxon>Ascaridomorpha</taxon>
        <taxon>Ascaridoidea</taxon>
        <taxon>Ascarididae</taxon>
        <taxon>Parascaris</taxon>
    </lineage>
</organism>
<dbReference type="Proteomes" id="UP000887564">
    <property type="component" value="Unplaced"/>
</dbReference>
<evidence type="ECO:0000313" key="1">
    <source>
        <dbReference type="Proteomes" id="UP000887564"/>
    </source>
</evidence>
<proteinExistence type="predicted"/>
<dbReference type="WBParaSite" id="PEQ_0001076101-mRNA-1">
    <property type="protein sequence ID" value="PEQ_0001076101-mRNA-1"/>
    <property type="gene ID" value="PEQ_0001076101"/>
</dbReference>